<dbReference type="EC" id="2.5.1.16" evidence="2"/>
<keyword evidence="2" id="KW-0808">Transferase</keyword>
<reference evidence="2 3" key="1">
    <citation type="submission" date="2020-08" db="EMBL/GenBank/DDBJ databases">
        <title>Genomic Encyclopedia of Type Strains, Phase IV (KMG-IV): sequencing the most valuable type-strain genomes for metagenomic binning, comparative biology and taxonomic classification.</title>
        <authorList>
            <person name="Goeker M."/>
        </authorList>
    </citation>
    <scope>NUCLEOTIDE SEQUENCE [LARGE SCALE GENOMIC DNA]</scope>
    <source>
        <strain evidence="2 3">DSM 22368</strain>
    </source>
</reference>
<protein>
    <submittedName>
        <fullName evidence="2">Spermidine synthase</fullName>
        <ecNumber evidence="2">2.5.1.16</ecNumber>
    </submittedName>
</protein>
<keyword evidence="3" id="KW-1185">Reference proteome</keyword>
<dbReference type="PANTHER" id="PTHR43317">
    <property type="entry name" value="THERMOSPERMINE SYNTHASE ACAULIS5"/>
    <property type="match status" value="1"/>
</dbReference>
<evidence type="ECO:0000313" key="3">
    <source>
        <dbReference type="Proteomes" id="UP000528457"/>
    </source>
</evidence>
<name>A0A7X0JSU7_9GAMM</name>
<dbReference type="SUPFAM" id="SSF53335">
    <property type="entry name" value="S-adenosyl-L-methionine-dependent methyltransferases"/>
    <property type="match status" value="1"/>
</dbReference>
<organism evidence="2 3">
    <name type="scientific">Pseudoteredinibacter isoporae</name>
    <dbReference type="NCBI Taxonomy" id="570281"/>
    <lineage>
        <taxon>Bacteria</taxon>
        <taxon>Pseudomonadati</taxon>
        <taxon>Pseudomonadota</taxon>
        <taxon>Gammaproteobacteria</taxon>
        <taxon>Cellvibrionales</taxon>
        <taxon>Cellvibrionaceae</taxon>
        <taxon>Pseudoteredinibacter</taxon>
    </lineage>
</organism>
<dbReference type="GO" id="GO:0006596">
    <property type="term" value="P:polyamine biosynthetic process"/>
    <property type="evidence" value="ECO:0007669"/>
    <property type="project" value="UniProtKB-KW"/>
</dbReference>
<dbReference type="Proteomes" id="UP000528457">
    <property type="component" value="Unassembled WGS sequence"/>
</dbReference>
<keyword evidence="1" id="KW-0620">Polyamine biosynthesis</keyword>
<evidence type="ECO:0000313" key="2">
    <source>
        <dbReference type="EMBL" id="MBB6520686.1"/>
    </source>
</evidence>
<comment type="caution">
    <text evidence="2">The sequence shown here is derived from an EMBL/GenBank/DDBJ whole genome shotgun (WGS) entry which is preliminary data.</text>
</comment>
<dbReference type="EMBL" id="JACHHT010000001">
    <property type="protein sequence ID" value="MBB6520686.1"/>
    <property type="molecule type" value="Genomic_DNA"/>
</dbReference>
<dbReference type="RefSeq" id="WP_166850522.1">
    <property type="nucleotide sequence ID" value="NZ_JAAONY010000001.1"/>
</dbReference>
<accession>A0A7X0JSU7</accession>
<dbReference type="Pfam" id="PF01564">
    <property type="entry name" value="Spermine_synth"/>
    <property type="match status" value="1"/>
</dbReference>
<evidence type="ECO:0000256" key="1">
    <source>
        <dbReference type="ARBA" id="ARBA00023115"/>
    </source>
</evidence>
<dbReference type="InterPro" id="IPR029063">
    <property type="entry name" value="SAM-dependent_MTases_sf"/>
</dbReference>
<dbReference type="Gene3D" id="3.40.50.150">
    <property type="entry name" value="Vaccinia Virus protein VP39"/>
    <property type="match status" value="1"/>
</dbReference>
<dbReference type="PANTHER" id="PTHR43317:SF1">
    <property type="entry name" value="THERMOSPERMINE SYNTHASE ACAULIS5"/>
    <property type="match status" value="1"/>
</dbReference>
<dbReference type="InParanoid" id="A0A7X0JSU7"/>
<dbReference type="GO" id="GO:0004766">
    <property type="term" value="F:spermidine synthase activity"/>
    <property type="evidence" value="ECO:0007669"/>
    <property type="project" value="UniProtKB-EC"/>
</dbReference>
<gene>
    <name evidence="2" type="ORF">HNR48_000964</name>
</gene>
<sequence>MKTLLNELNTDNAEQLWQCNSRFGNLQILENDRYRFLQVDGFIQSVMDLQQADRACLPHAQWLNTALLTKPQSVLMAGLGGGDLIRQFRSAGMASQFSCCELCPDIIRAYRDYFSAGVVGNDVEILQEDINDFIPQCQRQFDLILLDVFTGSAQPACLDEEAFYQHCFGCMESNGVLALNVSVNQQEPLLQLALMLRRVFSKKLLMMPVEGCNNVIMLAFKGRPFANSNKEFVQAVRQLNNKLPNPVPVQLERLLGSNVCDERGELALWHLP</sequence>
<dbReference type="AlphaFoldDB" id="A0A7X0JSU7"/>
<proteinExistence type="predicted"/>